<organism evidence="2 3">
    <name type="scientific">Eumeta variegata</name>
    <name type="common">Bagworm moth</name>
    <name type="synonym">Eumeta japonica</name>
    <dbReference type="NCBI Taxonomy" id="151549"/>
    <lineage>
        <taxon>Eukaryota</taxon>
        <taxon>Metazoa</taxon>
        <taxon>Ecdysozoa</taxon>
        <taxon>Arthropoda</taxon>
        <taxon>Hexapoda</taxon>
        <taxon>Insecta</taxon>
        <taxon>Pterygota</taxon>
        <taxon>Neoptera</taxon>
        <taxon>Endopterygota</taxon>
        <taxon>Lepidoptera</taxon>
        <taxon>Glossata</taxon>
        <taxon>Ditrysia</taxon>
        <taxon>Tineoidea</taxon>
        <taxon>Psychidae</taxon>
        <taxon>Oiketicinae</taxon>
        <taxon>Eumeta</taxon>
    </lineage>
</organism>
<keyword evidence="1" id="KW-1133">Transmembrane helix</keyword>
<feature type="transmembrane region" description="Helical" evidence="1">
    <location>
        <begin position="66"/>
        <end position="85"/>
    </location>
</feature>
<gene>
    <name evidence="2" type="ORF">EVAR_41121_1</name>
</gene>
<sequence length="100" mass="10644">MFVDCGDKTNCGGVSGLTSARAAGARRGDSCHGAGGGAPAPAPAPAITDFYLRTLRRYGDSFRCKTIFIFSFGTFGTLVVNLPIVRCQCTDYDSIIRKRT</sequence>
<comment type="caution">
    <text evidence="2">The sequence shown here is derived from an EMBL/GenBank/DDBJ whole genome shotgun (WGS) entry which is preliminary data.</text>
</comment>
<keyword evidence="1" id="KW-0812">Transmembrane</keyword>
<evidence type="ECO:0000313" key="2">
    <source>
        <dbReference type="EMBL" id="GBP60782.1"/>
    </source>
</evidence>
<evidence type="ECO:0000313" key="3">
    <source>
        <dbReference type="Proteomes" id="UP000299102"/>
    </source>
</evidence>
<dbReference type="EMBL" id="BGZK01000795">
    <property type="protein sequence ID" value="GBP60782.1"/>
    <property type="molecule type" value="Genomic_DNA"/>
</dbReference>
<proteinExistence type="predicted"/>
<protein>
    <submittedName>
        <fullName evidence="2">Uncharacterized protein</fullName>
    </submittedName>
</protein>
<reference evidence="2 3" key="1">
    <citation type="journal article" date="2019" name="Commun. Biol.">
        <title>The bagworm genome reveals a unique fibroin gene that provides high tensile strength.</title>
        <authorList>
            <person name="Kono N."/>
            <person name="Nakamura H."/>
            <person name="Ohtoshi R."/>
            <person name="Tomita M."/>
            <person name="Numata K."/>
            <person name="Arakawa K."/>
        </authorList>
    </citation>
    <scope>NUCLEOTIDE SEQUENCE [LARGE SCALE GENOMIC DNA]</scope>
</reference>
<keyword evidence="3" id="KW-1185">Reference proteome</keyword>
<dbReference type="AlphaFoldDB" id="A0A4C1XCV2"/>
<keyword evidence="1" id="KW-0472">Membrane</keyword>
<dbReference type="Proteomes" id="UP000299102">
    <property type="component" value="Unassembled WGS sequence"/>
</dbReference>
<evidence type="ECO:0000256" key="1">
    <source>
        <dbReference type="SAM" id="Phobius"/>
    </source>
</evidence>
<name>A0A4C1XCV2_EUMVA</name>
<accession>A0A4C1XCV2</accession>